<dbReference type="EMBL" id="DF933838">
    <property type="protein sequence ID" value="GAM41868.1"/>
    <property type="molecule type" value="Genomic_DNA"/>
</dbReference>
<evidence type="ECO:0008006" key="4">
    <source>
        <dbReference type="Google" id="ProtNLM"/>
    </source>
</evidence>
<keyword evidence="3" id="KW-1185">Reference proteome</keyword>
<comment type="caution">
    <text evidence="2">The sequence shown here is derived from an EMBL/GenBank/DDBJ whole genome shotgun (WGS) entry which is preliminary data.</text>
</comment>
<evidence type="ECO:0000313" key="3">
    <source>
        <dbReference type="Proteomes" id="UP000053095"/>
    </source>
</evidence>
<accession>A0A6V8HKF8</accession>
<gene>
    <name evidence="2" type="ORF">TCE0_042f15326</name>
</gene>
<dbReference type="Proteomes" id="UP000053095">
    <property type="component" value="Unassembled WGS sequence"/>
</dbReference>
<proteinExistence type="predicted"/>
<protein>
    <recommendedName>
        <fullName evidence="4">Transcription factor domain-containing protein</fullName>
    </recommendedName>
</protein>
<evidence type="ECO:0000256" key="1">
    <source>
        <dbReference type="SAM" id="MobiDB-lite"/>
    </source>
</evidence>
<dbReference type="AlphaFoldDB" id="A0A6V8HKF8"/>
<feature type="region of interest" description="Disordered" evidence="1">
    <location>
        <begin position="1"/>
        <end position="30"/>
    </location>
</feature>
<name>A0A6V8HKF8_TALPI</name>
<organism evidence="2 3">
    <name type="scientific">Talaromyces pinophilus</name>
    <name type="common">Penicillium pinophilum</name>
    <dbReference type="NCBI Taxonomy" id="128442"/>
    <lineage>
        <taxon>Eukaryota</taxon>
        <taxon>Fungi</taxon>
        <taxon>Dikarya</taxon>
        <taxon>Ascomycota</taxon>
        <taxon>Pezizomycotina</taxon>
        <taxon>Eurotiomycetes</taxon>
        <taxon>Eurotiomycetidae</taxon>
        <taxon>Eurotiales</taxon>
        <taxon>Trichocomaceae</taxon>
        <taxon>Talaromyces</taxon>
        <taxon>Talaromyces sect. Talaromyces</taxon>
    </lineage>
</organism>
<reference evidence="3" key="1">
    <citation type="journal article" date="2015" name="Genome Announc.">
        <title>Draft genome sequence of Talaromyces cellulolyticus strain Y-94, a source of lignocellulosic biomass-degrading enzymes.</title>
        <authorList>
            <person name="Fujii T."/>
            <person name="Koike H."/>
            <person name="Sawayama S."/>
            <person name="Yano S."/>
            <person name="Inoue H."/>
        </authorList>
    </citation>
    <scope>NUCLEOTIDE SEQUENCE [LARGE SCALE GENOMIC DNA]</scope>
    <source>
        <strain evidence="3">Y-94</strain>
    </source>
</reference>
<sequence>MQATSSRARRSSYSAGAAAEGDDDVDGRERGRMLSNSSAVSMNLSPMLLLEEATIDISPGISLPIPSTTPSAYFENVPSAVSSPFDFSLPSSIETEDQLPSILSTEMQVVDNTTVAPPIQAQLIMAQIKSAAFNRFHLAGPLLHVPSFTAENKSTLLISALSNLSMWMQDANRHHLIPDEINQQLTQALVVRTTEETLTSKPGTDNPLQTLQALAITLIYAISVNVGSPPRCSFSPLSDLYQIAANLTSP</sequence>
<evidence type="ECO:0000313" key="2">
    <source>
        <dbReference type="EMBL" id="GAM41868.1"/>
    </source>
</evidence>